<comment type="caution">
    <text evidence="2">The sequence shown here is derived from an EMBL/GenBank/DDBJ whole genome shotgun (WGS) entry which is preliminary data.</text>
</comment>
<dbReference type="Proteomes" id="UP000590542">
    <property type="component" value="Unassembled WGS sequence"/>
</dbReference>
<evidence type="ECO:0000256" key="1">
    <source>
        <dbReference type="SAM" id="SignalP"/>
    </source>
</evidence>
<evidence type="ECO:0000313" key="2">
    <source>
        <dbReference type="EMBL" id="NMB91943.1"/>
    </source>
</evidence>
<dbReference type="AlphaFoldDB" id="A0A7X9HTZ8"/>
<feature type="chain" id="PRO_5030618827" description="DUF11 domain-containing protein" evidence="1">
    <location>
        <begin position="29"/>
        <end position="202"/>
    </location>
</feature>
<evidence type="ECO:0008006" key="4">
    <source>
        <dbReference type="Google" id="ProtNLM"/>
    </source>
</evidence>
<accession>A0A7X9HTZ8</accession>
<protein>
    <recommendedName>
        <fullName evidence="4">DUF11 domain-containing protein</fullName>
    </recommendedName>
</protein>
<gene>
    <name evidence="2" type="ORF">GYA37_03820</name>
</gene>
<name>A0A7X9HTZ8_UNCKA</name>
<feature type="signal peptide" evidence="1">
    <location>
        <begin position="1"/>
        <end position="28"/>
    </location>
</feature>
<evidence type="ECO:0000313" key="3">
    <source>
        <dbReference type="Proteomes" id="UP000590542"/>
    </source>
</evidence>
<reference evidence="2 3" key="1">
    <citation type="journal article" date="2020" name="Biotechnol. Biofuels">
        <title>New insights from the biogas microbiome by comprehensive genome-resolved metagenomics of nearly 1600 species originating from multiple anaerobic digesters.</title>
        <authorList>
            <person name="Campanaro S."/>
            <person name="Treu L."/>
            <person name="Rodriguez-R L.M."/>
            <person name="Kovalovszki A."/>
            <person name="Ziels R.M."/>
            <person name="Maus I."/>
            <person name="Zhu X."/>
            <person name="Kougias P.G."/>
            <person name="Basile A."/>
            <person name="Luo G."/>
            <person name="Schluter A."/>
            <person name="Konstantinidis K.T."/>
            <person name="Angelidaki I."/>
        </authorList>
    </citation>
    <scope>NUCLEOTIDE SEQUENCE [LARGE SCALE GENOMIC DNA]</scope>
    <source>
        <strain evidence="2">AS27yjCOA_202</strain>
    </source>
</reference>
<dbReference type="EMBL" id="JAAZNV010000013">
    <property type="protein sequence ID" value="NMB91943.1"/>
    <property type="molecule type" value="Genomic_DNA"/>
</dbReference>
<keyword evidence="1" id="KW-0732">Signal</keyword>
<sequence>MNKNKIKLIGMFTTLSILLTLSTKPVFAGQYGDDCDDCNTRFRISKEVRTSGDTSWKDKVTNVKEGEVVEFRITVKNKSDGEVGDSDNMETKDFLPDEMEKVGGNGLTEEFDDFNPGDTRTFIITAKVKDSEYNKDVKFEKCVVNKVELRWEDEFEGSDTATVCYGNIEPSELPKTGSLDTLAIVGLGFLTAGLVTKKKFSR</sequence>
<organism evidence="2 3">
    <name type="scientific">candidate division WWE3 bacterium</name>
    <dbReference type="NCBI Taxonomy" id="2053526"/>
    <lineage>
        <taxon>Bacteria</taxon>
        <taxon>Katanobacteria</taxon>
    </lineage>
</organism>
<proteinExistence type="predicted"/>